<dbReference type="RefSeq" id="WP_184653497.1">
    <property type="nucleotide sequence ID" value="NZ_JACHFR010000004.1"/>
</dbReference>
<evidence type="ECO:0000313" key="5">
    <source>
        <dbReference type="EMBL" id="MBB5219927.1"/>
    </source>
</evidence>
<comment type="similarity">
    <text evidence="1 4">Belongs to the UPF0677 family.</text>
</comment>
<dbReference type="EC" id="2.1.1.-" evidence="4"/>
<gene>
    <name evidence="5" type="ORF">HNP77_002316</name>
</gene>
<keyword evidence="2 4" id="KW-0489">Methyltransferase</keyword>
<dbReference type="Proteomes" id="UP000578697">
    <property type="component" value="Unassembled WGS sequence"/>
</dbReference>
<dbReference type="InterPro" id="IPR011610">
    <property type="entry name" value="SAM_mthyl_Trfase_ML2640-like"/>
</dbReference>
<proteinExistence type="inferred from homology"/>
<dbReference type="PANTHER" id="PTHR43619">
    <property type="entry name" value="S-ADENOSYL-L-METHIONINE-DEPENDENT METHYLTRANSFERASE YKTD-RELATED"/>
    <property type="match status" value="1"/>
</dbReference>
<evidence type="ECO:0000256" key="4">
    <source>
        <dbReference type="RuleBase" id="RU362030"/>
    </source>
</evidence>
<dbReference type="InterPro" id="IPR029063">
    <property type="entry name" value="SAM-dependent_MTases_sf"/>
</dbReference>
<sequence length="304" mass="35278">MVEHQESITAKLCSFARAFHSNFSREKIFDDYLSFDLMGKSQYEEIGQLIENNFDVSKKDERKWFCHKNIRQSLYKYILPIPLSRICFAENELKKFAQQNSGQKIQYVICGAGMDSFAFRNENESIRIFEIDHPDSQRYKLERIKKLEWNIPANLKFIPMDFSKDSLEEKLLEGGFDVNAPVFTAILGVSYYLTLPVFEETLKIISGMTVSKSRIIFDFPDETTFNSEGIKFSRVGELARITEKLGEPMLHGFSFGEIKASLERHGLRIVKHETPTVIQEKYFSDRSDGLKAYENVHFIVAEKI</sequence>
<keyword evidence="3 5" id="KW-0808">Transferase</keyword>
<dbReference type="AlphaFoldDB" id="A0A840SDS4"/>
<dbReference type="Pfam" id="PF04072">
    <property type="entry name" value="LCM"/>
    <property type="match status" value="1"/>
</dbReference>
<dbReference type="Gene3D" id="3.40.50.150">
    <property type="entry name" value="Vaccinia Virus protein VP39"/>
    <property type="match status" value="1"/>
</dbReference>
<evidence type="ECO:0000313" key="6">
    <source>
        <dbReference type="Proteomes" id="UP000578697"/>
    </source>
</evidence>
<dbReference type="PANTHER" id="PTHR43619:SF2">
    <property type="entry name" value="S-ADENOSYL-L-METHIONINE-DEPENDENT METHYLTRANSFERASES SUPERFAMILY PROTEIN"/>
    <property type="match status" value="1"/>
</dbReference>
<dbReference type="NCBIfam" id="TIGR00027">
    <property type="entry name" value="mthyl_TIGR00027"/>
    <property type="match status" value="1"/>
</dbReference>
<keyword evidence="6" id="KW-1185">Reference proteome</keyword>
<reference evidence="5 6" key="1">
    <citation type="submission" date="2020-08" db="EMBL/GenBank/DDBJ databases">
        <title>Genomic Encyclopedia of Type Strains, Phase IV (KMG-IV): sequencing the most valuable type-strain genomes for metagenomic binning, comparative biology and taxonomic classification.</title>
        <authorList>
            <person name="Goeker M."/>
        </authorList>
    </citation>
    <scope>NUCLEOTIDE SEQUENCE [LARGE SCALE GENOMIC DNA]</scope>
    <source>
        <strain evidence="5 6">DSM 103679</strain>
    </source>
</reference>
<dbReference type="EMBL" id="JACHFR010000004">
    <property type="protein sequence ID" value="MBB5219927.1"/>
    <property type="molecule type" value="Genomic_DNA"/>
</dbReference>
<name>A0A840SDS4_9SPIR</name>
<keyword evidence="4" id="KW-0949">S-adenosyl-L-methionine</keyword>
<evidence type="ECO:0000256" key="3">
    <source>
        <dbReference type="ARBA" id="ARBA00022679"/>
    </source>
</evidence>
<dbReference type="InterPro" id="IPR007213">
    <property type="entry name" value="Ppm1/Ppm2/Tcmp"/>
</dbReference>
<comment type="function">
    <text evidence="4">Exhibits S-adenosyl-L-methionine-dependent methyltransferase activity.</text>
</comment>
<comment type="caution">
    <text evidence="5">The sequence shown here is derived from an EMBL/GenBank/DDBJ whole genome shotgun (WGS) entry which is preliminary data.</text>
</comment>
<dbReference type="GO" id="GO:0008168">
    <property type="term" value="F:methyltransferase activity"/>
    <property type="evidence" value="ECO:0007669"/>
    <property type="project" value="UniProtKB-UniRule"/>
</dbReference>
<organism evidence="5 6">
    <name type="scientific">Treponema rectale</name>
    <dbReference type="NCBI Taxonomy" id="744512"/>
    <lineage>
        <taxon>Bacteria</taxon>
        <taxon>Pseudomonadati</taxon>
        <taxon>Spirochaetota</taxon>
        <taxon>Spirochaetia</taxon>
        <taxon>Spirochaetales</taxon>
        <taxon>Treponemataceae</taxon>
        <taxon>Treponema</taxon>
    </lineage>
</organism>
<dbReference type="SUPFAM" id="SSF53335">
    <property type="entry name" value="S-adenosyl-L-methionine-dependent methyltransferases"/>
    <property type="match status" value="1"/>
</dbReference>
<protein>
    <recommendedName>
        <fullName evidence="4">S-adenosyl-L-methionine-dependent methyltransferase</fullName>
        <ecNumber evidence="4">2.1.1.-</ecNumber>
    </recommendedName>
</protein>
<evidence type="ECO:0000256" key="2">
    <source>
        <dbReference type="ARBA" id="ARBA00022603"/>
    </source>
</evidence>
<dbReference type="GO" id="GO:0032259">
    <property type="term" value="P:methylation"/>
    <property type="evidence" value="ECO:0007669"/>
    <property type="project" value="UniProtKB-KW"/>
</dbReference>
<evidence type="ECO:0000256" key="1">
    <source>
        <dbReference type="ARBA" id="ARBA00008138"/>
    </source>
</evidence>
<accession>A0A840SDS4</accession>